<dbReference type="EMBL" id="BNJK01000001">
    <property type="protein sequence ID" value="GHO97149.1"/>
    <property type="molecule type" value="Genomic_DNA"/>
</dbReference>
<proteinExistence type="predicted"/>
<dbReference type="Proteomes" id="UP000597444">
    <property type="component" value="Unassembled WGS sequence"/>
</dbReference>
<dbReference type="PRINTS" id="PR00032">
    <property type="entry name" value="HTHARAC"/>
</dbReference>
<dbReference type="InterPro" id="IPR020449">
    <property type="entry name" value="Tscrpt_reg_AraC-type_HTH"/>
</dbReference>
<keyword evidence="4" id="KW-0804">Transcription</keyword>
<sequence>MEIWAIKEIIIPHSVTTPDFERYLPTTPVLSSREVIGWESVMVRAYHEPAILEETLFPGGPDIYLVLVTSGHVEASERKIGGPWITYDIHAGDWYLTPAGGEPYALRWKCLSDEPLKTLHLHLNADLFAQTAQQVTDRDPARMMIVERSGLQDPLLTHIGLSLQQELQHPAADLSQLYAATAAQMLAAHLLRHYTTTNPRIREYSYKLSSRQLQRLTTFIHAHLDQSLSLEMLARQIGFSPYHFARLFRETTGESPHQFVLRQRLTAAKRLLKETDLPLADVALRVGIPNQSHFTQAFKRRLGTTPHAYRQER</sequence>
<dbReference type="SUPFAM" id="SSF51215">
    <property type="entry name" value="Regulatory protein AraC"/>
    <property type="match status" value="1"/>
</dbReference>
<accession>A0A8J3N3H7</accession>
<organism evidence="6 7">
    <name type="scientific">Reticulibacter mediterranei</name>
    <dbReference type="NCBI Taxonomy" id="2778369"/>
    <lineage>
        <taxon>Bacteria</taxon>
        <taxon>Bacillati</taxon>
        <taxon>Chloroflexota</taxon>
        <taxon>Ktedonobacteria</taxon>
        <taxon>Ktedonobacterales</taxon>
        <taxon>Reticulibacteraceae</taxon>
        <taxon>Reticulibacter</taxon>
    </lineage>
</organism>
<evidence type="ECO:0000313" key="7">
    <source>
        <dbReference type="Proteomes" id="UP000597444"/>
    </source>
</evidence>
<dbReference type="InterPro" id="IPR037923">
    <property type="entry name" value="HTH-like"/>
</dbReference>
<dbReference type="GO" id="GO:0003700">
    <property type="term" value="F:DNA-binding transcription factor activity"/>
    <property type="evidence" value="ECO:0007669"/>
    <property type="project" value="InterPro"/>
</dbReference>
<dbReference type="InterPro" id="IPR018060">
    <property type="entry name" value="HTH_AraC"/>
</dbReference>
<dbReference type="SMART" id="SM00342">
    <property type="entry name" value="HTH_ARAC"/>
    <property type="match status" value="1"/>
</dbReference>
<dbReference type="InterPro" id="IPR050204">
    <property type="entry name" value="AraC_XylS_family_regulators"/>
</dbReference>
<evidence type="ECO:0000256" key="2">
    <source>
        <dbReference type="ARBA" id="ARBA00023125"/>
    </source>
</evidence>
<keyword evidence="3" id="KW-0010">Activator</keyword>
<dbReference type="RefSeq" id="WP_220207730.1">
    <property type="nucleotide sequence ID" value="NZ_BNJK01000001.1"/>
</dbReference>
<evidence type="ECO:0000256" key="4">
    <source>
        <dbReference type="ARBA" id="ARBA00023163"/>
    </source>
</evidence>
<dbReference type="PANTHER" id="PTHR46796">
    <property type="entry name" value="HTH-TYPE TRANSCRIPTIONAL ACTIVATOR RHAS-RELATED"/>
    <property type="match status" value="1"/>
</dbReference>
<feature type="domain" description="HTH araC/xylS-type" evidence="5">
    <location>
        <begin position="214"/>
        <end position="312"/>
    </location>
</feature>
<comment type="caution">
    <text evidence="6">The sequence shown here is derived from an EMBL/GenBank/DDBJ whole genome shotgun (WGS) entry which is preliminary data.</text>
</comment>
<keyword evidence="2" id="KW-0238">DNA-binding</keyword>
<gene>
    <name evidence="6" type="ORF">KSF_071970</name>
</gene>
<dbReference type="InterPro" id="IPR009057">
    <property type="entry name" value="Homeodomain-like_sf"/>
</dbReference>
<protein>
    <submittedName>
        <fullName evidence="6">AraC family transcriptional regulator</fullName>
    </submittedName>
</protein>
<dbReference type="PROSITE" id="PS01124">
    <property type="entry name" value="HTH_ARAC_FAMILY_2"/>
    <property type="match status" value="1"/>
</dbReference>
<evidence type="ECO:0000259" key="5">
    <source>
        <dbReference type="PROSITE" id="PS01124"/>
    </source>
</evidence>
<dbReference type="PANTHER" id="PTHR46796:SF6">
    <property type="entry name" value="ARAC SUBFAMILY"/>
    <property type="match status" value="1"/>
</dbReference>
<evidence type="ECO:0000313" key="6">
    <source>
        <dbReference type="EMBL" id="GHO97149.1"/>
    </source>
</evidence>
<reference evidence="6" key="1">
    <citation type="submission" date="2020-10" db="EMBL/GenBank/DDBJ databases">
        <title>Taxonomic study of unclassified bacteria belonging to the class Ktedonobacteria.</title>
        <authorList>
            <person name="Yabe S."/>
            <person name="Wang C.M."/>
            <person name="Zheng Y."/>
            <person name="Sakai Y."/>
            <person name="Cavaletti L."/>
            <person name="Monciardini P."/>
            <person name="Donadio S."/>
        </authorList>
    </citation>
    <scope>NUCLEOTIDE SEQUENCE</scope>
    <source>
        <strain evidence="6">ID150040</strain>
    </source>
</reference>
<dbReference type="AlphaFoldDB" id="A0A8J3N3H7"/>
<dbReference type="PROSITE" id="PS00041">
    <property type="entry name" value="HTH_ARAC_FAMILY_1"/>
    <property type="match status" value="1"/>
</dbReference>
<dbReference type="InterPro" id="IPR018062">
    <property type="entry name" value="HTH_AraC-typ_CS"/>
</dbReference>
<evidence type="ECO:0000256" key="3">
    <source>
        <dbReference type="ARBA" id="ARBA00023159"/>
    </source>
</evidence>
<dbReference type="GO" id="GO:0043565">
    <property type="term" value="F:sequence-specific DNA binding"/>
    <property type="evidence" value="ECO:0007669"/>
    <property type="project" value="InterPro"/>
</dbReference>
<dbReference type="Pfam" id="PF12833">
    <property type="entry name" value="HTH_18"/>
    <property type="match status" value="1"/>
</dbReference>
<dbReference type="Gene3D" id="1.10.10.60">
    <property type="entry name" value="Homeodomain-like"/>
    <property type="match status" value="2"/>
</dbReference>
<dbReference type="SUPFAM" id="SSF46689">
    <property type="entry name" value="Homeodomain-like"/>
    <property type="match status" value="2"/>
</dbReference>
<name>A0A8J3N3H7_9CHLR</name>
<keyword evidence="1" id="KW-0805">Transcription regulation</keyword>
<keyword evidence="7" id="KW-1185">Reference proteome</keyword>
<evidence type="ECO:0000256" key="1">
    <source>
        <dbReference type="ARBA" id="ARBA00023015"/>
    </source>
</evidence>